<accession>A0AAN5D8I1</accession>
<sequence length="140" mass="16367">SVTHLDLLNLYQINGLRYIIDKFFSSIGITIAYGRTDPFGVQIFVMKDIEVSQIYIIGMKLYYALNLYFQVFEVGDTKVFHFFDGNLEICREYGKGKMQIILHESEESLGKAKNDSTFVRVDTRAFRHFSLMRCEREPEL</sequence>
<dbReference type="EMBL" id="BTRK01000006">
    <property type="protein sequence ID" value="GMR57667.1"/>
    <property type="molecule type" value="Genomic_DNA"/>
</dbReference>
<evidence type="ECO:0000313" key="1">
    <source>
        <dbReference type="EMBL" id="GMR57667.1"/>
    </source>
</evidence>
<name>A0AAN5D8I1_9BILA</name>
<organism evidence="1 2">
    <name type="scientific">Pristionchus mayeri</name>
    <dbReference type="NCBI Taxonomy" id="1317129"/>
    <lineage>
        <taxon>Eukaryota</taxon>
        <taxon>Metazoa</taxon>
        <taxon>Ecdysozoa</taxon>
        <taxon>Nematoda</taxon>
        <taxon>Chromadorea</taxon>
        <taxon>Rhabditida</taxon>
        <taxon>Rhabditina</taxon>
        <taxon>Diplogasteromorpha</taxon>
        <taxon>Diplogasteroidea</taxon>
        <taxon>Neodiplogasteridae</taxon>
        <taxon>Pristionchus</taxon>
    </lineage>
</organism>
<gene>
    <name evidence="1" type="ORF">PMAYCL1PPCAC_27862</name>
</gene>
<comment type="caution">
    <text evidence="1">The sequence shown here is derived from an EMBL/GenBank/DDBJ whole genome shotgun (WGS) entry which is preliminary data.</text>
</comment>
<evidence type="ECO:0000313" key="2">
    <source>
        <dbReference type="Proteomes" id="UP001328107"/>
    </source>
</evidence>
<keyword evidence="2" id="KW-1185">Reference proteome</keyword>
<proteinExistence type="predicted"/>
<reference evidence="2" key="1">
    <citation type="submission" date="2022-10" db="EMBL/GenBank/DDBJ databases">
        <title>Genome assembly of Pristionchus species.</title>
        <authorList>
            <person name="Yoshida K."/>
            <person name="Sommer R.J."/>
        </authorList>
    </citation>
    <scope>NUCLEOTIDE SEQUENCE [LARGE SCALE GENOMIC DNA]</scope>
    <source>
        <strain evidence="2">RS5460</strain>
    </source>
</reference>
<dbReference type="AlphaFoldDB" id="A0AAN5D8I1"/>
<feature type="non-terminal residue" evidence="1">
    <location>
        <position position="1"/>
    </location>
</feature>
<protein>
    <submittedName>
        <fullName evidence="1">Uncharacterized protein</fullName>
    </submittedName>
</protein>
<dbReference type="Proteomes" id="UP001328107">
    <property type="component" value="Unassembled WGS sequence"/>
</dbReference>